<dbReference type="GO" id="GO:0005759">
    <property type="term" value="C:mitochondrial matrix"/>
    <property type="evidence" value="ECO:0007669"/>
    <property type="project" value="TreeGrafter"/>
</dbReference>
<evidence type="ECO:0008006" key="4">
    <source>
        <dbReference type="Google" id="ProtNLM"/>
    </source>
</evidence>
<dbReference type="GO" id="GO:0035770">
    <property type="term" value="C:ribonucleoprotein granule"/>
    <property type="evidence" value="ECO:0007669"/>
    <property type="project" value="TreeGrafter"/>
</dbReference>
<dbReference type="GO" id="GO:0003723">
    <property type="term" value="F:RNA binding"/>
    <property type="evidence" value="ECO:0007669"/>
    <property type="project" value="TreeGrafter"/>
</dbReference>
<dbReference type="PANTHER" id="PTHR21228:SF40">
    <property type="entry name" value="LD45607P"/>
    <property type="match status" value="1"/>
</dbReference>
<feature type="region of interest" description="Disordered" evidence="1">
    <location>
        <begin position="912"/>
        <end position="945"/>
    </location>
</feature>
<dbReference type="EMBL" id="CDMZ01003569">
    <property type="protein sequence ID" value="CEM46842.1"/>
    <property type="molecule type" value="Genomic_DNA"/>
</dbReference>
<evidence type="ECO:0000313" key="3">
    <source>
        <dbReference type="EMBL" id="CEM46842.1"/>
    </source>
</evidence>
<reference evidence="3" key="1">
    <citation type="submission" date="2014-11" db="EMBL/GenBank/DDBJ databases">
        <authorList>
            <person name="Otto D Thomas"/>
            <person name="Naeem Raeece"/>
        </authorList>
    </citation>
    <scope>NUCLEOTIDE SEQUENCE</scope>
</reference>
<feature type="signal peptide" evidence="2">
    <location>
        <begin position="1"/>
        <end position="21"/>
    </location>
</feature>
<feature type="compositionally biased region" description="Basic and acidic residues" evidence="1">
    <location>
        <begin position="331"/>
        <end position="341"/>
    </location>
</feature>
<feature type="compositionally biased region" description="Basic and acidic residues" evidence="1">
    <location>
        <begin position="194"/>
        <end position="264"/>
    </location>
</feature>
<keyword evidence="2" id="KW-0732">Signal</keyword>
<feature type="compositionally biased region" description="Basic and acidic residues" evidence="1">
    <location>
        <begin position="174"/>
        <end position="185"/>
    </location>
</feature>
<feature type="compositionally biased region" description="Basic and acidic residues" evidence="1">
    <location>
        <begin position="289"/>
        <end position="320"/>
    </location>
</feature>
<feature type="compositionally biased region" description="Gly residues" evidence="1">
    <location>
        <begin position="161"/>
        <end position="173"/>
    </location>
</feature>
<dbReference type="GO" id="GO:0000963">
    <property type="term" value="P:mitochondrial RNA processing"/>
    <property type="evidence" value="ECO:0007669"/>
    <property type="project" value="TreeGrafter"/>
</dbReference>
<protein>
    <recommendedName>
        <fullName evidence="4">MI domain-containing protein</fullName>
    </recommendedName>
</protein>
<feature type="compositionally biased region" description="Polar residues" evidence="1">
    <location>
        <begin position="687"/>
        <end position="703"/>
    </location>
</feature>
<sequence length="1134" mass="124245">MASMFFVFVAALSIFHLLVGAFVVPLPSDSAAGPSEFLFRPSKETGKGSSTVLHAGYSRGRKRLQNEYREAAGGEDGFNALLESIKTVKVQGGGAASSMSGGDVYSKRREERAWGVKSAKRIGKAAGRGSSGKVRNHSIFTNAKDPFALDDPVLDAERGDGFGGNYGDGGLYGDGRKSRGSRESDSAFFDNPDDAWRQDREKRGGRDDGREGWGERETGGRFSRTGDRESRGANKRSERDRRDGASFGRDRERERRQWDERESFDREEESGPLFPSSSRQRKPIPSLRSPRDRSGRGDADFEEKGRDRMGSPQRQRERSFSGDFDWLEGDGGDRKSSRRGEGGVSYWKGERAGYDDFVPAQLNTMLSHAASHEELMTLLDRHMEKFDYKNYFTALQRLGKVGGKKLNGRESSSNVTVSRLLEKVEAAVDSKPILAPFHAASACWALGKLRIFRASLLLKISEKMSGPTAKDQMKATDVAQIAHGIARMSEAAGGEQWASFLSTGGASSLETLFATLQERFLQTLKQQGSAAPPSQKDLSLFLWSLAKLGGGIAKNQQEMMEAAAQVWSSGIPLGKEKEGKSIDVDMSTVMWAFAKSGALTEGRASPALLSCVRQIANQAQEVWGQGKLPLRALSNLLWSFAQAPEGTLSMEFWGSARGALLDILESSDPSDIQPLSLATCFLAIPNPNTHTATQSPKSKQPQSEKGDEENEEAAARERQSQKAARVRISILHEEVVQKGLEVAIEILTGRKPEREGEYGEGMEENSRGRGMRQRHKKITARPLHRLEPSLIAEMLRAFASAAGGDAASSGSRPTVPFLKQFFRAGADEAARLLPAMTTAQMVSCCHSVARALGTEGGEGVFVSFWSAVLREIQKRGADSLGADDLAIFVWALSDAQPQAALSQFGGPGRSPLVPIGDAVRGAERERKDPWKKETGSPEELDEETDAEEEMDFLSTLCRHATVRASSRELSPKHTAMLIRAFAVLRKSRGNTASLVSRALTASIERLEEFDPHALASLLWALAKFPFARSLWYSKIFPFFKGVAGLIVSRYEAAKGGDKPARKWLRSFSPQATANVIWAFGANLVTGSDVVVKLLTKELVIPQLDRFSYQVRNATRVLAWWQVGFSEVILNCGRE</sequence>
<feature type="region of interest" description="Disordered" evidence="1">
    <location>
        <begin position="687"/>
        <end position="722"/>
    </location>
</feature>
<feature type="region of interest" description="Disordered" evidence="1">
    <location>
        <begin position="160"/>
        <end position="345"/>
    </location>
</feature>
<gene>
    <name evidence="3" type="ORF">Cvel_8069</name>
</gene>
<organism evidence="3">
    <name type="scientific">Chromera velia CCMP2878</name>
    <dbReference type="NCBI Taxonomy" id="1169474"/>
    <lineage>
        <taxon>Eukaryota</taxon>
        <taxon>Sar</taxon>
        <taxon>Alveolata</taxon>
        <taxon>Colpodellida</taxon>
        <taxon>Chromeraceae</taxon>
        <taxon>Chromera</taxon>
    </lineage>
</organism>
<feature type="region of interest" description="Disordered" evidence="1">
    <location>
        <begin position="116"/>
        <end position="137"/>
    </location>
</feature>
<accession>A0A0G4HR25</accession>
<evidence type="ECO:0000256" key="1">
    <source>
        <dbReference type="SAM" id="MobiDB-lite"/>
    </source>
</evidence>
<name>A0A0G4HR25_9ALVE</name>
<dbReference type="AlphaFoldDB" id="A0A0G4HR25"/>
<dbReference type="PANTHER" id="PTHR21228">
    <property type="entry name" value="FAST LEU-RICH DOMAIN-CONTAINING"/>
    <property type="match status" value="1"/>
</dbReference>
<dbReference type="GO" id="GO:0044528">
    <property type="term" value="P:regulation of mitochondrial mRNA stability"/>
    <property type="evidence" value="ECO:0007669"/>
    <property type="project" value="TreeGrafter"/>
</dbReference>
<feature type="compositionally biased region" description="Basic and acidic residues" evidence="1">
    <location>
        <begin position="920"/>
        <end position="935"/>
    </location>
</feature>
<feature type="compositionally biased region" description="Basic residues" evidence="1">
    <location>
        <begin position="769"/>
        <end position="778"/>
    </location>
</feature>
<dbReference type="InterPro" id="IPR050870">
    <property type="entry name" value="FAST_kinase"/>
</dbReference>
<dbReference type="VEuPathDB" id="CryptoDB:Cvel_8069"/>
<feature type="chain" id="PRO_5005192272" description="MI domain-containing protein" evidence="2">
    <location>
        <begin position="22"/>
        <end position="1134"/>
    </location>
</feature>
<feature type="compositionally biased region" description="Acidic residues" evidence="1">
    <location>
        <begin position="936"/>
        <end position="945"/>
    </location>
</feature>
<evidence type="ECO:0000256" key="2">
    <source>
        <dbReference type="SAM" id="SignalP"/>
    </source>
</evidence>
<feature type="region of interest" description="Disordered" evidence="1">
    <location>
        <begin position="754"/>
        <end position="778"/>
    </location>
</feature>
<proteinExistence type="predicted"/>